<dbReference type="GO" id="GO:0006508">
    <property type="term" value="P:proteolysis"/>
    <property type="evidence" value="ECO:0007669"/>
    <property type="project" value="UniProtKB-KW"/>
</dbReference>
<keyword evidence="4" id="KW-0732">Signal</keyword>
<keyword evidence="1" id="KW-1015">Disulfide bond</keyword>
<feature type="domain" description="Peptidase S1" evidence="5">
    <location>
        <begin position="51"/>
        <end position="295"/>
    </location>
</feature>
<dbReference type="EMBL" id="CAJNOR010001384">
    <property type="protein sequence ID" value="CAF1133607.1"/>
    <property type="molecule type" value="Genomic_DNA"/>
</dbReference>
<dbReference type="PANTHER" id="PTHR24252:SF7">
    <property type="entry name" value="HYALIN"/>
    <property type="match status" value="1"/>
</dbReference>
<evidence type="ECO:0000256" key="3">
    <source>
        <dbReference type="RuleBase" id="RU363034"/>
    </source>
</evidence>
<accession>A0A814MGB1</accession>
<dbReference type="PROSITE" id="PS00134">
    <property type="entry name" value="TRYPSIN_HIS"/>
    <property type="match status" value="1"/>
</dbReference>
<dbReference type="SUPFAM" id="SSF50494">
    <property type="entry name" value="Trypsin-like serine proteases"/>
    <property type="match status" value="1"/>
</dbReference>
<dbReference type="PROSITE" id="PS50240">
    <property type="entry name" value="TRYPSIN_DOM"/>
    <property type="match status" value="1"/>
</dbReference>
<dbReference type="Proteomes" id="UP000663828">
    <property type="component" value="Unassembled WGS sequence"/>
</dbReference>
<dbReference type="GO" id="GO:0004252">
    <property type="term" value="F:serine-type endopeptidase activity"/>
    <property type="evidence" value="ECO:0007669"/>
    <property type="project" value="InterPro"/>
</dbReference>
<evidence type="ECO:0000256" key="2">
    <source>
        <dbReference type="ARBA" id="ARBA00024195"/>
    </source>
</evidence>
<proteinExistence type="inferred from homology"/>
<gene>
    <name evidence="6" type="ORF">EDS130_LOCUS18803</name>
    <name evidence="7" type="ORF">XAT740_LOCUS20036</name>
</gene>
<dbReference type="InterPro" id="IPR001314">
    <property type="entry name" value="Peptidase_S1A"/>
</dbReference>
<feature type="signal peptide" evidence="4">
    <location>
        <begin position="1"/>
        <end position="28"/>
    </location>
</feature>
<organism evidence="6 9">
    <name type="scientific">Adineta ricciae</name>
    <name type="common">Rotifer</name>
    <dbReference type="NCBI Taxonomy" id="249248"/>
    <lineage>
        <taxon>Eukaryota</taxon>
        <taxon>Metazoa</taxon>
        <taxon>Spiralia</taxon>
        <taxon>Gnathifera</taxon>
        <taxon>Rotifera</taxon>
        <taxon>Eurotatoria</taxon>
        <taxon>Bdelloidea</taxon>
        <taxon>Adinetida</taxon>
        <taxon>Adinetidae</taxon>
        <taxon>Adineta</taxon>
    </lineage>
</organism>
<feature type="chain" id="PRO_5035601383" description="Peptidase S1 domain-containing protein" evidence="4">
    <location>
        <begin position="29"/>
        <end position="330"/>
    </location>
</feature>
<sequence length="330" mass="36277">MMLSNTMMEHTGTILLLLIICNVDLAFSLIYRCNQTADCGCSKANVYASKIVGGEEAFPHSWGWAVSIQSSDGAHFCTGTIVSPRHVITAAHCLTDKDLTQNAYVVVGVNRWSDHQSTHAQLRGLAEIFSHPGYYASTQMHDIAVLRLNRPLNITNETTLARLCMPRVEPVSEYARYPGDGASLVAIGWGKLKQSDSGVPLELHQVTINAVPVLDERCTEFITNSTTQFCAGVDGGDKDTCQGDSGGPLMRFDPKEKRWLLAGVTSFGLGCGDRRFSGVYTRVTAYRDWLKSIIDDGFIEALSDPYSSATKNSYQIYISFLLIIQLFLLS</sequence>
<dbReference type="AlphaFoldDB" id="A0A814MGB1"/>
<evidence type="ECO:0000256" key="4">
    <source>
        <dbReference type="SAM" id="SignalP"/>
    </source>
</evidence>
<comment type="similarity">
    <text evidence="2">Belongs to the peptidase S1 family. CLIP subfamily.</text>
</comment>
<dbReference type="CDD" id="cd00190">
    <property type="entry name" value="Tryp_SPc"/>
    <property type="match status" value="1"/>
</dbReference>
<evidence type="ECO:0000313" key="6">
    <source>
        <dbReference type="EMBL" id="CAF1078022.1"/>
    </source>
</evidence>
<keyword evidence="3" id="KW-0378">Hydrolase</keyword>
<dbReference type="InterPro" id="IPR009003">
    <property type="entry name" value="Peptidase_S1_PA"/>
</dbReference>
<dbReference type="InterPro" id="IPR043504">
    <property type="entry name" value="Peptidase_S1_PA_chymotrypsin"/>
</dbReference>
<dbReference type="InterPro" id="IPR033116">
    <property type="entry name" value="TRYPSIN_SER"/>
</dbReference>
<dbReference type="SMART" id="SM00020">
    <property type="entry name" value="Tryp_SPc"/>
    <property type="match status" value="1"/>
</dbReference>
<evidence type="ECO:0000313" key="8">
    <source>
        <dbReference type="Proteomes" id="UP000663828"/>
    </source>
</evidence>
<dbReference type="OrthoDB" id="6380398at2759"/>
<dbReference type="PRINTS" id="PR00722">
    <property type="entry name" value="CHYMOTRYPSIN"/>
</dbReference>
<dbReference type="FunFam" id="2.40.10.10:FF:000068">
    <property type="entry name" value="transmembrane protease serine 2"/>
    <property type="match status" value="1"/>
</dbReference>
<evidence type="ECO:0000256" key="1">
    <source>
        <dbReference type="ARBA" id="ARBA00023157"/>
    </source>
</evidence>
<keyword evidence="3" id="KW-0720">Serine protease</keyword>
<dbReference type="InterPro" id="IPR001254">
    <property type="entry name" value="Trypsin_dom"/>
</dbReference>
<evidence type="ECO:0000313" key="9">
    <source>
        <dbReference type="Proteomes" id="UP000663852"/>
    </source>
</evidence>
<comment type="caution">
    <text evidence="6">The sequence shown here is derived from an EMBL/GenBank/DDBJ whole genome shotgun (WGS) entry which is preliminary data.</text>
</comment>
<evidence type="ECO:0000313" key="7">
    <source>
        <dbReference type="EMBL" id="CAF1133607.1"/>
    </source>
</evidence>
<dbReference type="FunFam" id="2.40.10.10:FF:000002">
    <property type="entry name" value="Transmembrane protease serine"/>
    <property type="match status" value="1"/>
</dbReference>
<protein>
    <recommendedName>
        <fullName evidence="5">Peptidase S1 domain-containing protein</fullName>
    </recommendedName>
</protein>
<dbReference type="Pfam" id="PF00089">
    <property type="entry name" value="Trypsin"/>
    <property type="match status" value="1"/>
</dbReference>
<dbReference type="PANTHER" id="PTHR24252">
    <property type="entry name" value="ACROSIN-RELATED"/>
    <property type="match status" value="1"/>
</dbReference>
<keyword evidence="8" id="KW-1185">Reference proteome</keyword>
<dbReference type="Gene3D" id="2.40.10.10">
    <property type="entry name" value="Trypsin-like serine proteases"/>
    <property type="match status" value="1"/>
</dbReference>
<dbReference type="Proteomes" id="UP000663852">
    <property type="component" value="Unassembled WGS sequence"/>
</dbReference>
<dbReference type="InterPro" id="IPR018114">
    <property type="entry name" value="TRYPSIN_HIS"/>
</dbReference>
<reference evidence="6" key="1">
    <citation type="submission" date="2021-02" db="EMBL/GenBank/DDBJ databases">
        <authorList>
            <person name="Nowell W R."/>
        </authorList>
    </citation>
    <scope>NUCLEOTIDE SEQUENCE</scope>
</reference>
<keyword evidence="3" id="KW-0645">Protease</keyword>
<dbReference type="PROSITE" id="PS00135">
    <property type="entry name" value="TRYPSIN_SER"/>
    <property type="match status" value="1"/>
</dbReference>
<evidence type="ECO:0000259" key="5">
    <source>
        <dbReference type="PROSITE" id="PS50240"/>
    </source>
</evidence>
<name>A0A814MGB1_ADIRI</name>
<dbReference type="EMBL" id="CAJNOJ010000088">
    <property type="protein sequence ID" value="CAF1078022.1"/>
    <property type="molecule type" value="Genomic_DNA"/>
</dbReference>